<evidence type="ECO:0000313" key="2">
    <source>
        <dbReference type="Proteomes" id="UP001153678"/>
    </source>
</evidence>
<accession>A0A9W4SYG7</accession>
<proteinExistence type="predicted"/>
<keyword evidence="2" id="KW-1185">Reference proteome</keyword>
<sequence length="131" mass="15397">MKQILRSLKKYLNRLIDFFKNLQSSTRVSSITDSISANHKNIDMVFSNGFTITIKTPSSKQTKSLLKKHLIKLEGAFDLYFELIKINLTEELSKEFSYELAYIAAKAWRDSNVHFRENFEELYYELDLNDT</sequence>
<dbReference type="EMBL" id="CAMKVN010003732">
    <property type="protein sequence ID" value="CAI2185459.1"/>
    <property type="molecule type" value="Genomic_DNA"/>
</dbReference>
<comment type="caution">
    <text evidence="1">The sequence shown here is derived from an EMBL/GenBank/DDBJ whole genome shotgun (WGS) entry which is preliminary data.</text>
</comment>
<dbReference type="OrthoDB" id="2334042at2759"/>
<gene>
    <name evidence="1" type="ORF">FWILDA_LOCUS12087</name>
</gene>
<organism evidence="1 2">
    <name type="scientific">Funneliformis geosporum</name>
    <dbReference type="NCBI Taxonomy" id="1117311"/>
    <lineage>
        <taxon>Eukaryota</taxon>
        <taxon>Fungi</taxon>
        <taxon>Fungi incertae sedis</taxon>
        <taxon>Mucoromycota</taxon>
        <taxon>Glomeromycotina</taxon>
        <taxon>Glomeromycetes</taxon>
        <taxon>Glomerales</taxon>
        <taxon>Glomeraceae</taxon>
        <taxon>Funneliformis</taxon>
    </lineage>
</organism>
<name>A0A9W4SYG7_9GLOM</name>
<dbReference type="AlphaFoldDB" id="A0A9W4SYG7"/>
<reference evidence="1" key="1">
    <citation type="submission" date="2022-08" db="EMBL/GenBank/DDBJ databases">
        <authorList>
            <person name="Kallberg Y."/>
            <person name="Tangrot J."/>
            <person name="Rosling A."/>
        </authorList>
    </citation>
    <scope>NUCLEOTIDE SEQUENCE</scope>
    <source>
        <strain evidence="1">Wild A</strain>
    </source>
</reference>
<dbReference type="Proteomes" id="UP001153678">
    <property type="component" value="Unassembled WGS sequence"/>
</dbReference>
<evidence type="ECO:0000313" key="1">
    <source>
        <dbReference type="EMBL" id="CAI2185459.1"/>
    </source>
</evidence>
<protein>
    <submittedName>
        <fullName evidence="1">5354_t:CDS:1</fullName>
    </submittedName>
</protein>